<feature type="transmembrane region" description="Helical" evidence="1">
    <location>
        <begin position="30"/>
        <end position="47"/>
    </location>
</feature>
<dbReference type="Proteomes" id="UP000198122">
    <property type="component" value="Unassembled WGS sequence"/>
</dbReference>
<evidence type="ECO:0000256" key="1">
    <source>
        <dbReference type="SAM" id="Phobius"/>
    </source>
</evidence>
<feature type="transmembrane region" description="Helical" evidence="1">
    <location>
        <begin position="177"/>
        <end position="198"/>
    </location>
</feature>
<keyword evidence="1" id="KW-0472">Membrane</keyword>
<dbReference type="GO" id="GO:0005886">
    <property type="term" value="C:plasma membrane"/>
    <property type="evidence" value="ECO:0007669"/>
    <property type="project" value="TreeGrafter"/>
</dbReference>
<reference evidence="2 3" key="1">
    <citation type="submission" date="2017-06" db="EMBL/GenBank/DDBJ databases">
        <authorList>
            <person name="Kim H.J."/>
            <person name="Triplett B.A."/>
        </authorList>
    </citation>
    <scope>NUCLEOTIDE SEQUENCE [LARGE SCALE GENOMIC DNA]</scope>
    <source>
        <strain evidence="2 3">DSM 22179</strain>
    </source>
</reference>
<feature type="transmembrane region" description="Helical" evidence="1">
    <location>
        <begin position="285"/>
        <end position="305"/>
    </location>
</feature>
<dbReference type="GO" id="GO:0015128">
    <property type="term" value="F:gluconate transmembrane transporter activity"/>
    <property type="evidence" value="ECO:0007669"/>
    <property type="project" value="InterPro"/>
</dbReference>
<gene>
    <name evidence="2" type="ORF">SAMN05445756_1684</name>
</gene>
<feature type="transmembrane region" description="Helical" evidence="1">
    <location>
        <begin position="97"/>
        <end position="127"/>
    </location>
</feature>
<organism evidence="2 3">
    <name type="scientific">Kytococcus aerolatus</name>
    <dbReference type="NCBI Taxonomy" id="592308"/>
    <lineage>
        <taxon>Bacteria</taxon>
        <taxon>Bacillati</taxon>
        <taxon>Actinomycetota</taxon>
        <taxon>Actinomycetes</taxon>
        <taxon>Micrococcales</taxon>
        <taxon>Kytococcaceae</taxon>
        <taxon>Kytococcus</taxon>
    </lineage>
</organism>
<dbReference type="AlphaFoldDB" id="A0A212U1H3"/>
<evidence type="ECO:0000313" key="3">
    <source>
        <dbReference type="Proteomes" id="UP000198122"/>
    </source>
</evidence>
<proteinExistence type="predicted"/>
<feature type="transmembrane region" description="Helical" evidence="1">
    <location>
        <begin position="139"/>
        <end position="157"/>
    </location>
</feature>
<feature type="transmembrane region" description="Helical" evidence="1">
    <location>
        <begin position="243"/>
        <end position="265"/>
    </location>
</feature>
<dbReference type="PANTHER" id="PTHR30354">
    <property type="entry name" value="GNT FAMILY GLUCONATE TRANSPORTER"/>
    <property type="match status" value="1"/>
</dbReference>
<evidence type="ECO:0000313" key="2">
    <source>
        <dbReference type="EMBL" id="SNC71986.1"/>
    </source>
</evidence>
<keyword evidence="1" id="KW-0812">Transmembrane</keyword>
<name>A0A212U1H3_9MICO</name>
<dbReference type="EMBL" id="FYEZ01000002">
    <property type="protein sequence ID" value="SNC71986.1"/>
    <property type="molecule type" value="Genomic_DNA"/>
</dbReference>
<feature type="transmembrane region" description="Helical" evidence="1">
    <location>
        <begin position="444"/>
        <end position="466"/>
    </location>
</feature>
<dbReference type="OrthoDB" id="86125at2"/>
<dbReference type="InterPro" id="IPR003474">
    <property type="entry name" value="Glcn_transporter"/>
</dbReference>
<protein>
    <submittedName>
        <fullName evidence="2">H+/gluconate symporter</fullName>
    </submittedName>
</protein>
<feature type="transmembrane region" description="Helical" evidence="1">
    <location>
        <begin position="59"/>
        <end position="77"/>
    </location>
</feature>
<accession>A0A212U1H3</accession>
<keyword evidence="1" id="KW-1133">Transmembrane helix</keyword>
<keyword evidence="3" id="KW-1185">Reference proteome</keyword>
<dbReference type="RefSeq" id="WP_088818614.1">
    <property type="nucleotide sequence ID" value="NZ_FYEZ01000002.1"/>
</dbReference>
<sequence length="469" mass="48947">MLGLIGVVLSLALLIYLAFRGWSLVLLAPLTALVAATFAGVPLLGTYTEVFMPAMGGFVVKYFPLFLLGALFGKLMNDSGSAYSIARWIVDKVGARHAILAVVAACGILAYGGVTAFVVVFAIWPIARELFTEAGIPKRFAPAAISMGAFSFATGALPGTPQIQNAVPAPYFKTDAFAAPGLGLLAAAIIFAGGVAYLNWCVRQSQARGEGYDNGPLMQGEQVRGLGEDEEVTVPRDTPFWTAILPIIVVISLNLLLVRVVFPAMDFGYLAEERFGGTSIDKVGGNWAIILSLIVACLLVMVLNWKRLAERQKLLNAGATSAFLPIMNTASEVGYGAVIAALPAFAVIRDAVFGVSSNPAISMAVSTNIVAGITGSASGGLAIAMEAFGADYMQRALDAGIDPEFMHRVSTLAAGGFDALPHNGAVITVLAVTGLTHRQAYKHIGMTCVVIPLCALVVVLSVGSAVGSF</sequence>
<dbReference type="PANTHER" id="PTHR30354:SF7">
    <property type="entry name" value="BLL7963 PROTEIN"/>
    <property type="match status" value="1"/>
</dbReference>